<dbReference type="OrthoDB" id="6120799at2"/>
<dbReference type="EMBL" id="SMFK01000001">
    <property type="protein sequence ID" value="TDD99333.1"/>
    <property type="molecule type" value="Genomic_DNA"/>
</dbReference>
<evidence type="ECO:0000313" key="1">
    <source>
        <dbReference type="EMBL" id="TDD99333.1"/>
    </source>
</evidence>
<dbReference type="AlphaFoldDB" id="A0A4R5CLQ9"/>
<dbReference type="Gene3D" id="3.40.30.10">
    <property type="entry name" value="Glutaredoxin"/>
    <property type="match status" value="1"/>
</dbReference>
<organism evidence="1 2">
    <name type="scientific">Flavobacterium cellulosilyticum</name>
    <dbReference type="NCBI Taxonomy" id="2541731"/>
    <lineage>
        <taxon>Bacteria</taxon>
        <taxon>Pseudomonadati</taxon>
        <taxon>Bacteroidota</taxon>
        <taxon>Flavobacteriia</taxon>
        <taxon>Flavobacteriales</taxon>
        <taxon>Flavobacteriaceae</taxon>
        <taxon>Flavobacterium</taxon>
    </lineage>
</organism>
<dbReference type="RefSeq" id="WP_132000473.1">
    <property type="nucleotide sequence ID" value="NZ_SMFK01000001.1"/>
</dbReference>
<reference evidence="1 2" key="1">
    <citation type="submission" date="2019-03" db="EMBL/GenBank/DDBJ databases">
        <title>Flavobacterium AR-3-4 sp. nov. isolated from arctic soil.</title>
        <authorList>
            <person name="Chaudhary D.K."/>
        </authorList>
    </citation>
    <scope>NUCLEOTIDE SEQUENCE [LARGE SCALE GENOMIC DNA]</scope>
    <source>
        <strain evidence="1 2">AR-3-4</strain>
    </source>
</reference>
<accession>A0A4R5CLQ9</accession>
<dbReference type="Pfam" id="PF14595">
    <property type="entry name" value="Thioredoxin_9"/>
    <property type="match status" value="1"/>
</dbReference>
<name>A0A4R5CLQ9_9FLAO</name>
<sequence length="198" mass="22242">MKPKVALALFHSHSYLEFRKLIADLLLEGKSTGNKQSEELTYNSKLNDIRMNHLDEIITVSEENILKLNSLQKEYIWLVIAEGWCADGAQIIPILNKMAVASQRIDLKIALKSENEDLLNLFVTNGENSIPKVIVIAKQTAAVMGSWGPRPQGAVDLMQNYKIKHGVIDEAAKTDLQMWYLNDKGISIQDELIKLLLG</sequence>
<proteinExistence type="predicted"/>
<protein>
    <submittedName>
        <fullName evidence="1">Thioredoxin family protein</fullName>
    </submittedName>
</protein>
<keyword evidence="2" id="KW-1185">Reference proteome</keyword>
<evidence type="ECO:0000313" key="2">
    <source>
        <dbReference type="Proteomes" id="UP000295479"/>
    </source>
</evidence>
<comment type="caution">
    <text evidence="1">The sequence shown here is derived from an EMBL/GenBank/DDBJ whole genome shotgun (WGS) entry which is preliminary data.</text>
</comment>
<gene>
    <name evidence="1" type="ORF">E0F76_00980</name>
</gene>
<dbReference type="Proteomes" id="UP000295479">
    <property type="component" value="Unassembled WGS sequence"/>
</dbReference>